<sequence length="76" mass="7939">MLGTHDLSHMQQRASTSAALLFGELASTNSLVHTGLFHTSTAISLGYVACPMSAVQADEVASTSSVPQPPRIQTDP</sequence>
<organism evidence="1 2">
    <name type="scientific">Staurois parvus</name>
    <dbReference type="NCBI Taxonomy" id="386267"/>
    <lineage>
        <taxon>Eukaryota</taxon>
        <taxon>Metazoa</taxon>
        <taxon>Chordata</taxon>
        <taxon>Craniata</taxon>
        <taxon>Vertebrata</taxon>
        <taxon>Euteleostomi</taxon>
        <taxon>Amphibia</taxon>
        <taxon>Batrachia</taxon>
        <taxon>Anura</taxon>
        <taxon>Neobatrachia</taxon>
        <taxon>Ranoidea</taxon>
        <taxon>Ranidae</taxon>
        <taxon>Staurois</taxon>
    </lineage>
</organism>
<evidence type="ECO:0000313" key="2">
    <source>
        <dbReference type="Proteomes" id="UP001162483"/>
    </source>
</evidence>
<evidence type="ECO:0000313" key="1">
    <source>
        <dbReference type="EMBL" id="CAI9551922.1"/>
    </source>
</evidence>
<reference evidence="1" key="1">
    <citation type="submission" date="2023-05" db="EMBL/GenBank/DDBJ databases">
        <authorList>
            <person name="Stuckert A."/>
        </authorList>
    </citation>
    <scope>NUCLEOTIDE SEQUENCE</scope>
</reference>
<gene>
    <name evidence="1" type="ORF">SPARVUS_LOCUS3808839</name>
</gene>
<keyword evidence="2" id="KW-1185">Reference proteome</keyword>
<protein>
    <submittedName>
        <fullName evidence="1">Uncharacterized protein</fullName>
    </submittedName>
</protein>
<dbReference type="Proteomes" id="UP001162483">
    <property type="component" value="Unassembled WGS sequence"/>
</dbReference>
<comment type="caution">
    <text evidence="1">The sequence shown here is derived from an EMBL/GenBank/DDBJ whole genome shotgun (WGS) entry which is preliminary data.</text>
</comment>
<proteinExistence type="predicted"/>
<dbReference type="EMBL" id="CATNWA010006357">
    <property type="protein sequence ID" value="CAI9551922.1"/>
    <property type="molecule type" value="Genomic_DNA"/>
</dbReference>
<name>A0ABN9BW31_9NEOB</name>
<accession>A0ABN9BW31</accession>